<evidence type="ECO:0000256" key="3">
    <source>
        <dbReference type="ARBA" id="ARBA00023143"/>
    </source>
</evidence>
<keyword evidence="5" id="KW-0969">Cilium</keyword>
<feature type="domain" description="Flagellin C-terminal" evidence="4">
    <location>
        <begin position="377"/>
        <end position="461"/>
    </location>
</feature>
<evidence type="ECO:0000313" key="5">
    <source>
        <dbReference type="EMBL" id="MCS0589480.1"/>
    </source>
</evidence>
<name>A0ABT2A5W2_9BURK</name>
<comment type="similarity">
    <text evidence="2">Belongs to the bacterial flagellin family.</text>
</comment>
<gene>
    <name evidence="5" type="ORF">NX782_09690</name>
</gene>
<proteinExistence type="inferred from homology"/>
<sequence length="463" mass="45955">MDELVANINAQVGGITAALDDKGVLTLSNDTGAAITIKAKDADVARAAGLDSATAALDKDDKLVGATYNGYISLAGQNGAEIKLGGEDLAKLGFNASTGSGKLSGSAAIVDQATDADTAIGALNTASGKIASTDKVKINGVELNQDAFNDALTAGEKAQAINSLTAQTGVKATATTEAFVDLSNVGDGDKYAINGKTYTLHTDDAPGANAKTAEQKLVDQIQTAFAVGTSGGVNAEIDAKSGKARLFSSTGQDIVIGGDPAPLAAIDAGADPATITANAGTISISTAADSAGKVLNTATPDATDPAANPAAPNAGAIAIRGKISLTSESGGPIKLEDGTDGAGLAKLGLVEQGGSADPILGGKLDVSTAKGAQDAIGRIDKAIAYVAEQRSNMGAVQNRLSSTISNLATATENASSARSRIQDADFATETANMTRGQILQQAGTAMLAQANSLPNGVLSLLRG</sequence>
<dbReference type="InterPro" id="IPR001492">
    <property type="entry name" value="Flagellin"/>
</dbReference>
<dbReference type="Proteomes" id="UP001205560">
    <property type="component" value="Unassembled WGS sequence"/>
</dbReference>
<dbReference type="Gene3D" id="1.20.1330.10">
    <property type="entry name" value="f41 fragment of flagellin, N-terminal domain"/>
    <property type="match status" value="1"/>
</dbReference>
<comment type="caution">
    <text evidence="5">The sequence shown here is derived from an EMBL/GenBank/DDBJ whole genome shotgun (WGS) entry which is preliminary data.</text>
</comment>
<protein>
    <submittedName>
        <fullName evidence="5">Flagellin</fullName>
    </submittedName>
</protein>
<dbReference type="Gene3D" id="3.30.70.2120">
    <property type="match status" value="2"/>
</dbReference>
<dbReference type="EMBL" id="JANUGX010000009">
    <property type="protein sequence ID" value="MCS0589480.1"/>
    <property type="molecule type" value="Genomic_DNA"/>
</dbReference>
<dbReference type="Gene3D" id="6.10.10.10">
    <property type="entry name" value="Flagellar export chaperone, C-terminal domain"/>
    <property type="match status" value="1"/>
</dbReference>
<keyword evidence="3" id="KW-0975">Bacterial flagellum</keyword>
<dbReference type="InterPro" id="IPR042187">
    <property type="entry name" value="Flagellin_C_sub2"/>
</dbReference>
<evidence type="ECO:0000259" key="4">
    <source>
        <dbReference type="Pfam" id="PF00700"/>
    </source>
</evidence>
<evidence type="ECO:0000256" key="1">
    <source>
        <dbReference type="ARBA" id="ARBA00004365"/>
    </source>
</evidence>
<accession>A0ABT2A5W2</accession>
<keyword evidence="5" id="KW-0282">Flagellum</keyword>
<organism evidence="5 6">
    <name type="scientific">Massilia norwichensis</name>
    <dbReference type="NCBI Taxonomy" id="1442366"/>
    <lineage>
        <taxon>Bacteria</taxon>
        <taxon>Pseudomonadati</taxon>
        <taxon>Pseudomonadota</taxon>
        <taxon>Betaproteobacteria</taxon>
        <taxon>Burkholderiales</taxon>
        <taxon>Oxalobacteraceae</taxon>
        <taxon>Telluria group</taxon>
        <taxon>Massilia</taxon>
    </lineage>
</organism>
<dbReference type="PANTHER" id="PTHR42792">
    <property type="entry name" value="FLAGELLIN"/>
    <property type="match status" value="1"/>
</dbReference>
<dbReference type="InterPro" id="IPR046358">
    <property type="entry name" value="Flagellin_C"/>
</dbReference>
<evidence type="ECO:0000256" key="2">
    <source>
        <dbReference type="ARBA" id="ARBA00005709"/>
    </source>
</evidence>
<evidence type="ECO:0000313" key="6">
    <source>
        <dbReference type="Proteomes" id="UP001205560"/>
    </source>
</evidence>
<keyword evidence="5" id="KW-0966">Cell projection</keyword>
<dbReference type="Pfam" id="PF00700">
    <property type="entry name" value="Flagellin_C"/>
    <property type="match status" value="1"/>
</dbReference>
<keyword evidence="6" id="KW-1185">Reference proteome</keyword>
<reference evidence="5 6" key="1">
    <citation type="submission" date="2022-08" db="EMBL/GenBank/DDBJ databases">
        <title>Reclassification of Massilia species as members of the genera Telluria, Duganella, Pseudoduganella, Mokoshia gen. nov. and Zemynaea gen. nov. using orthogonal and non-orthogonal genome-based approaches.</title>
        <authorList>
            <person name="Bowman J.P."/>
        </authorList>
    </citation>
    <scope>NUCLEOTIDE SEQUENCE [LARGE SCALE GENOMIC DNA]</scope>
    <source>
        <strain evidence="5 6">LMG 28164</strain>
    </source>
</reference>
<comment type="subcellular location">
    <subcellularLocation>
        <location evidence="1">Bacterial flagellum</location>
    </subcellularLocation>
</comment>
<dbReference type="SUPFAM" id="SSF64518">
    <property type="entry name" value="Phase 1 flagellin"/>
    <property type="match status" value="1"/>
</dbReference>
<dbReference type="PANTHER" id="PTHR42792:SF2">
    <property type="entry name" value="FLAGELLIN"/>
    <property type="match status" value="1"/>
</dbReference>